<keyword evidence="2" id="KW-1185">Reference proteome</keyword>
<name>A0ABS5DU29_9BURK</name>
<evidence type="ECO:0000313" key="2">
    <source>
        <dbReference type="Proteomes" id="UP000672097"/>
    </source>
</evidence>
<dbReference type="RefSeq" id="WP_210806766.1">
    <property type="nucleotide sequence ID" value="NZ_JAGQDG010000002.1"/>
</dbReference>
<reference evidence="1 2" key="1">
    <citation type="submission" date="2021-04" db="EMBL/GenBank/DDBJ databases">
        <title>The genome sequence of type strain Ideonella paludis KCTC 32238.</title>
        <authorList>
            <person name="Liu Y."/>
        </authorList>
    </citation>
    <scope>NUCLEOTIDE SEQUENCE [LARGE SCALE GENOMIC DNA]</scope>
    <source>
        <strain evidence="1 2">KCTC 32238</strain>
    </source>
</reference>
<evidence type="ECO:0000313" key="1">
    <source>
        <dbReference type="EMBL" id="MBQ0934620.1"/>
    </source>
</evidence>
<sequence>MIGTQPIGGIDGVVISAVAHEGLVVTVDGRPARLAIVAEDGQLIAAGDQVAREAEAVAVNSYRSLLQGKGFLRVVSNPIEVGR</sequence>
<dbReference type="EMBL" id="JAGQDG010000002">
    <property type="protein sequence ID" value="MBQ0934620.1"/>
    <property type="molecule type" value="Genomic_DNA"/>
</dbReference>
<proteinExistence type="predicted"/>
<dbReference type="Proteomes" id="UP000672097">
    <property type="component" value="Unassembled WGS sequence"/>
</dbReference>
<protein>
    <submittedName>
        <fullName evidence="1">Uncharacterized protein</fullName>
    </submittedName>
</protein>
<comment type="caution">
    <text evidence="1">The sequence shown here is derived from an EMBL/GenBank/DDBJ whole genome shotgun (WGS) entry which is preliminary data.</text>
</comment>
<gene>
    <name evidence="1" type="ORF">KAK11_04690</name>
</gene>
<organism evidence="1 2">
    <name type="scientific">Ideonella paludis</name>
    <dbReference type="NCBI Taxonomy" id="1233411"/>
    <lineage>
        <taxon>Bacteria</taxon>
        <taxon>Pseudomonadati</taxon>
        <taxon>Pseudomonadota</taxon>
        <taxon>Betaproteobacteria</taxon>
        <taxon>Burkholderiales</taxon>
        <taxon>Sphaerotilaceae</taxon>
        <taxon>Ideonella</taxon>
    </lineage>
</organism>
<accession>A0ABS5DU29</accession>